<gene>
    <name evidence="1" type="primary">AlNc14C167G7909</name>
    <name evidence="1" type="ORF">ALNC14_089080</name>
</gene>
<proteinExistence type="predicted"/>
<accession>F0WN76</accession>
<organism evidence="1">
    <name type="scientific">Albugo laibachii Nc14</name>
    <dbReference type="NCBI Taxonomy" id="890382"/>
    <lineage>
        <taxon>Eukaryota</taxon>
        <taxon>Sar</taxon>
        <taxon>Stramenopiles</taxon>
        <taxon>Oomycota</taxon>
        <taxon>Peronosporomycetes</taxon>
        <taxon>Albuginales</taxon>
        <taxon>Albuginaceae</taxon>
        <taxon>Albugo</taxon>
    </lineage>
</organism>
<sequence>MLREGMASHASFLPLKFRVVLGTAAILKSHVEQSNRKQELLMVAIQQSSQSFIQRLIQDAGIKRCSIPLALALSLAGIGLEYQHVERLSALRKIKRTRFMFAKLFCSTIRVLLKLIFTRHRCIPSKMTQNQLVQVSTLRLHRTHQPIACSSHIELTPSAQIVKQDTSSISWSLCRAICAFRGSSFCSFGSKMVKTKVRSIFTEKEANALIRAFKISSVPGPGGTILFSSQFSYCCDPTSHHFVNIGTGSIPTSTQSDLTGGNIEVFVQRVQNGVRYAEVRNPPKTYKISLVICAFNCLLQRVTTLSKLLSVPAGAFICNISVCRSEVYVWGPTGNNFQDR</sequence>
<protein>
    <submittedName>
        <fullName evidence="1">AlNc14C167G7909 protein</fullName>
    </submittedName>
</protein>
<dbReference type="HOGENOM" id="CLU_817393_0_0_1"/>
<name>F0WN76_9STRA</name>
<evidence type="ECO:0000313" key="1">
    <source>
        <dbReference type="EMBL" id="CCA22765.1"/>
    </source>
</evidence>
<reference evidence="1" key="1">
    <citation type="journal article" date="2011" name="PLoS Biol.">
        <title>Gene gain and loss during evolution of obligate parasitism in the white rust pathogen of Arabidopsis thaliana.</title>
        <authorList>
            <person name="Kemen E."/>
            <person name="Gardiner A."/>
            <person name="Schultz-Larsen T."/>
            <person name="Kemen A.C."/>
            <person name="Balmuth A.L."/>
            <person name="Robert-Seilaniantz A."/>
            <person name="Bailey K."/>
            <person name="Holub E."/>
            <person name="Studholme D.J."/>
            <person name="Maclean D."/>
            <person name="Jones J.D."/>
        </authorList>
    </citation>
    <scope>NUCLEOTIDE SEQUENCE</scope>
</reference>
<dbReference type="AlphaFoldDB" id="F0WN76"/>
<reference evidence="1" key="2">
    <citation type="submission" date="2011-02" db="EMBL/GenBank/DDBJ databases">
        <authorList>
            <person name="MacLean D."/>
        </authorList>
    </citation>
    <scope>NUCLEOTIDE SEQUENCE</scope>
</reference>
<dbReference type="EMBL" id="FR824212">
    <property type="protein sequence ID" value="CCA22765.1"/>
    <property type="molecule type" value="Genomic_DNA"/>
</dbReference>